<evidence type="ECO:0000313" key="2">
    <source>
        <dbReference type="EMBL" id="ALT05357.1"/>
    </source>
</evidence>
<organism evidence="2">
    <name type="scientific">Clostridium botulinum</name>
    <dbReference type="NCBI Taxonomy" id="1491"/>
    <lineage>
        <taxon>Bacteria</taxon>
        <taxon>Bacillati</taxon>
        <taxon>Bacillota</taxon>
        <taxon>Clostridia</taxon>
        <taxon>Eubacteriales</taxon>
        <taxon>Clostridiaceae</taxon>
        <taxon>Clostridium</taxon>
    </lineage>
</organism>
<reference evidence="2" key="1">
    <citation type="journal article" date="2016" name="Genome Biol. Evol.">
        <title>Evolution of chromosomal Clostridium botulinum type E neurotoxin gene clusters: evidence provided by their rare plasmid borne counterparts.</title>
        <authorList>
            <person name="Carter A.T."/>
            <person name="Austin J.W."/>
            <person name="Weedmark K.A."/>
            <person name="Peck M.W."/>
        </authorList>
    </citation>
    <scope>NUCLEOTIDE SEQUENCE</scope>
    <source>
        <strain evidence="2">IFR 12/29</strain>
        <plasmid evidence="2">p12/29</plasmid>
    </source>
</reference>
<feature type="transmembrane region" description="Helical" evidence="1">
    <location>
        <begin position="12"/>
        <end position="30"/>
    </location>
</feature>
<sequence>MYLIDSSDCYLISHVQILSIFYRLIVGLDIKKTSRILLYKFFFTPMPNYMY</sequence>
<name>A0A126JHU4_CLOBO</name>
<keyword evidence="2" id="KW-0614">Plasmid</keyword>
<keyword evidence="1" id="KW-1133">Transmembrane helix</keyword>
<evidence type="ECO:0000256" key="1">
    <source>
        <dbReference type="SAM" id="Phobius"/>
    </source>
</evidence>
<dbReference type="EMBL" id="KT897275">
    <property type="protein sequence ID" value="ALT05357.1"/>
    <property type="molecule type" value="Genomic_DNA"/>
</dbReference>
<proteinExistence type="predicted"/>
<dbReference type="AlphaFoldDB" id="A0A126JHU4"/>
<accession>A0A126JHU4</accession>
<protein>
    <submittedName>
        <fullName evidence="2">Uncharacterized protein</fullName>
    </submittedName>
</protein>
<keyword evidence="1" id="KW-0812">Transmembrane</keyword>
<geneLocation type="plasmid" evidence="2">
    <name>p12/29</name>
</geneLocation>
<keyword evidence="1" id="KW-0472">Membrane</keyword>